<keyword evidence="4" id="KW-1185">Reference proteome</keyword>
<dbReference type="AlphaFoldDB" id="A0AA39LKW4"/>
<feature type="chain" id="PRO_5041227913" evidence="2">
    <location>
        <begin position="16"/>
        <end position="142"/>
    </location>
</feature>
<organism evidence="3 4">
    <name type="scientific">Steinernema hermaphroditum</name>
    <dbReference type="NCBI Taxonomy" id="289476"/>
    <lineage>
        <taxon>Eukaryota</taxon>
        <taxon>Metazoa</taxon>
        <taxon>Ecdysozoa</taxon>
        <taxon>Nematoda</taxon>
        <taxon>Chromadorea</taxon>
        <taxon>Rhabditida</taxon>
        <taxon>Tylenchina</taxon>
        <taxon>Panagrolaimomorpha</taxon>
        <taxon>Strongyloidoidea</taxon>
        <taxon>Steinernematidae</taxon>
        <taxon>Steinernema</taxon>
    </lineage>
</organism>
<comment type="caution">
    <text evidence="3">The sequence shown here is derived from an EMBL/GenBank/DDBJ whole genome shotgun (WGS) entry which is preliminary data.</text>
</comment>
<feature type="signal peptide" evidence="2">
    <location>
        <begin position="1"/>
        <end position="15"/>
    </location>
</feature>
<feature type="region of interest" description="Disordered" evidence="1">
    <location>
        <begin position="74"/>
        <end position="98"/>
    </location>
</feature>
<protein>
    <submittedName>
        <fullName evidence="3">Uncharacterized protein</fullName>
    </submittedName>
</protein>
<sequence length="142" mass="14855">MKFICFLLFLSVVVSEITVESVEEDVLSSPKTLSPLAHSNGARLDLTINGPPLGPMINGPLLVGILGISGPPPTGARSKAQRLDGTHGISGLPPGATSGWNPYQWATPDYWNPSSGPFYGYYATSGYGGPYGSASSPSPFKK</sequence>
<dbReference type="Proteomes" id="UP001175271">
    <property type="component" value="Unassembled WGS sequence"/>
</dbReference>
<evidence type="ECO:0000256" key="2">
    <source>
        <dbReference type="SAM" id="SignalP"/>
    </source>
</evidence>
<evidence type="ECO:0000313" key="3">
    <source>
        <dbReference type="EMBL" id="KAK0400819.1"/>
    </source>
</evidence>
<reference evidence="3" key="1">
    <citation type="submission" date="2023-06" db="EMBL/GenBank/DDBJ databases">
        <title>Genomic analysis of the entomopathogenic nematode Steinernema hermaphroditum.</title>
        <authorList>
            <person name="Schwarz E.M."/>
            <person name="Heppert J.K."/>
            <person name="Baniya A."/>
            <person name="Schwartz H.T."/>
            <person name="Tan C.-H."/>
            <person name="Antoshechkin I."/>
            <person name="Sternberg P.W."/>
            <person name="Goodrich-Blair H."/>
            <person name="Dillman A.R."/>
        </authorList>
    </citation>
    <scope>NUCLEOTIDE SEQUENCE</scope>
    <source>
        <strain evidence="3">PS9179</strain>
        <tissue evidence="3">Whole animal</tissue>
    </source>
</reference>
<keyword evidence="2" id="KW-0732">Signal</keyword>
<proteinExistence type="predicted"/>
<evidence type="ECO:0000256" key="1">
    <source>
        <dbReference type="SAM" id="MobiDB-lite"/>
    </source>
</evidence>
<accession>A0AA39LKW4</accession>
<dbReference type="EMBL" id="JAUCMV010000004">
    <property type="protein sequence ID" value="KAK0400819.1"/>
    <property type="molecule type" value="Genomic_DNA"/>
</dbReference>
<gene>
    <name evidence="3" type="ORF">QR680_015469</name>
</gene>
<evidence type="ECO:0000313" key="4">
    <source>
        <dbReference type="Proteomes" id="UP001175271"/>
    </source>
</evidence>
<name>A0AA39LKW4_9BILA</name>